<dbReference type="SUPFAM" id="SSF55729">
    <property type="entry name" value="Acyl-CoA N-acyltransferases (Nat)"/>
    <property type="match status" value="1"/>
</dbReference>
<keyword evidence="4" id="KW-1185">Reference proteome</keyword>
<comment type="caution">
    <text evidence="3">The sequence shown here is derived from an EMBL/GenBank/DDBJ whole genome shotgun (WGS) entry which is preliminary data.</text>
</comment>
<gene>
    <name evidence="3" type="ORF">ACFQ4Y_05690</name>
</gene>
<evidence type="ECO:0000313" key="4">
    <source>
        <dbReference type="Proteomes" id="UP001597282"/>
    </source>
</evidence>
<sequence>MQIRPIRETDLNGVREVATTAWLHTYRGILSERAIQAFLAQAYSLDSLRASWKADCHRPQRQFDVVADKDRMIGYGEVMEREPAVYELTRIYLLPDVQGNGIGKCLLQQLIDAVSPLRSLFAWVEKENLGGRAFYHSMHFHAEEEIADPFFGTITHLVKYVRGGRTGNHRQTSKALNLSGEFYDNEQGESGRGPEEAVCPRDYRSL</sequence>
<dbReference type="PROSITE" id="PS51186">
    <property type="entry name" value="GNAT"/>
    <property type="match status" value="1"/>
</dbReference>
<protein>
    <submittedName>
        <fullName evidence="3">GNAT family N-acetyltransferase</fullName>
        <ecNumber evidence="3">2.3.-.-</ecNumber>
    </submittedName>
</protein>
<feature type="region of interest" description="Disordered" evidence="1">
    <location>
        <begin position="182"/>
        <end position="206"/>
    </location>
</feature>
<reference evidence="4" key="1">
    <citation type="journal article" date="2019" name="Int. J. Syst. Evol. Microbiol.">
        <title>The Global Catalogue of Microorganisms (GCM) 10K type strain sequencing project: providing services to taxonomists for standard genome sequencing and annotation.</title>
        <authorList>
            <consortium name="The Broad Institute Genomics Platform"/>
            <consortium name="The Broad Institute Genome Sequencing Center for Infectious Disease"/>
            <person name="Wu L."/>
            <person name="Ma J."/>
        </authorList>
    </citation>
    <scope>NUCLEOTIDE SEQUENCE [LARGE SCALE GENOMIC DNA]</scope>
    <source>
        <strain evidence="4">S1</strain>
    </source>
</reference>
<organism evidence="3 4">
    <name type="scientific">Kroppenstedtia sanguinis</name>
    <dbReference type="NCBI Taxonomy" id="1380684"/>
    <lineage>
        <taxon>Bacteria</taxon>
        <taxon>Bacillati</taxon>
        <taxon>Bacillota</taxon>
        <taxon>Bacilli</taxon>
        <taxon>Bacillales</taxon>
        <taxon>Thermoactinomycetaceae</taxon>
        <taxon>Kroppenstedtia</taxon>
    </lineage>
</organism>
<dbReference type="Proteomes" id="UP001597282">
    <property type="component" value="Unassembled WGS sequence"/>
</dbReference>
<feature type="compositionally biased region" description="Basic and acidic residues" evidence="1">
    <location>
        <begin position="192"/>
        <end position="206"/>
    </location>
</feature>
<evidence type="ECO:0000256" key="1">
    <source>
        <dbReference type="SAM" id="MobiDB-lite"/>
    </source>
</evidence>
<dbReference type="InterPro" id="IPR016181">
    <property type="entry name" value="Acyl_CoA_acyltransferase"/>
</dbReference>
<dbReference type="GO" id="GO:0016746">
    <property type="term" value="F:acyltransferase activity"/>
    <property type="evidence" value="ECO:0007669"/>
    <property type="project" value="UniProtKB-KW"/>
</dbReference>
<proteinExistence type="predicted"/>
<evidence type="ECO:0000313" key="3">
    <source>
        <dbReference type="EMBL" id="MFD1426429.1"/>
    </source>
</evidence>
<evidence type="ECO:0000259" key="2">
    <source>
        <dbReference type="PROSITE" id="PS51186"/>
    </source>
</evidence>
<accession>A0ABW4C8Y7</accession>
<dbReference type="InterPro" id="IPR000182">
    <property type="entry name" value="GNAT_dom"/>
</dbReference>
<keyword evidence="3" id="KW-0808">Transferase</keyword>
<dbReference type="Pfam" id="PF00583">
    <property type="entry name" value="Acetyltransf_1"/>
    <property type="match status" value="1"/>
</dbReference>
<keyword evidence="3" id="KW-0012">Acyltransferase</keyword>
<feature type="domain" description="N-acetyltransferase" evidence="2">
    <location>
        <begin position="1"/>
        <end position="164"/>
    </location>
</feature>
<dbReference type="CDD" id="cd04301">
    <property type="entry name" value="NAT_SF"/>
    <property type="match status" value="1"/>
</dbReference>
<name>A0ABW4C8Y7_9BACL</name>
<dbReference type="Gene3D" id="3.40.630.30">
    <property type="match status" value="1"/>
</dbReference>
<dbReference type="RefSeq" id="WP_380163517.1">
    <property type="nucleotide sequence ID" value="NZ_JBHTNU010000004.1"/>
</dbReference>
<dbReference type="EMBL" id="JBHTNU010000004">
    <property type="protein sequence ID" value="MFD1426429.1"/>
    <property type="molecule type" value="Genomic_DNA"/>
</dbReference>
<dbReference type="EC" id="2.3.-.-" evidence="3"/>